<feature type="domain" description="Fe/B12 periplasmic-binding" evidence="1">
    <location>
        <begin position="2"/>
        <end position="287"/>
    </location>
</feature>
<gene>
    <name evidence="2" type="ORF">SAMN04489812_3733</name>
</gene>
<dbReference type="OrthoDB" id="6495095at2"/>
<dbReference type="Pfam" id="PF01497">
    <property type="entry name" value="Peripla_BP_2"/>
    <property type="match status" value="1"/>
</dbReference>
<dbReference type="InterPro" id="IPR002491">
    <property type="entry name" value="ABC_transptr_periplasmic_BD"/>
</dbReference>
<reference evidence="2 3" key="1">
    <citation type="submission" date="2016-10" db="EMBL/GenBank/DDBJ databases">
        <authorList>
            <person name="de Groot N.N."/>
        </authorList>
    </citation>
    <scope>NUCLEOTIDE SEQUENCE [LARGE SCALE GENOMIC DNA]</scope>
    <source>
        <strain evidence="2 3">DSM 21800</strain>
    </source>
</reference>
<dbReference type="Gene3D" id="3.40.50.1980">
    <property type="entry name" value="Nitrogenase molybdenum iron protein domain"/>
    <property type="match status" value="2"/>
</dbReference>
<accession>A0A1H1WPL0</accession>
<dbReference type="EMBL" id="LT629772">
    <property type="protein sequence ID" value="SDS98590.1"/>
    <property type="molecule type" value="Genomic_DNA"/>
</dbReference>
<dbReference type="STRING" id="630515.SAMN04489812_3733"/>
<dbReference type="PROSITE" id="PS50983">
    <property type="entry name" value="FE_B12_PBP"/>
    <property type="match status" value="1"/>
</dbReference>
<evidence type="ECO:0000313" key="2">
    <source>
        <dbReference type="EMBL" id="SDS98590.1"/>
    </source>
</evidence>
<dbReference type="Proteomes" id="UP000199103">
    <property type="component" value="Chromosome I"/>
</dbReference>
<evidence type="ECO:0000259" key="1">
    <source>
        <dbReference type="PROSITE" id="PS50983"/>
    </source>
</evidence>
<name>A0A1H1WPL0_9ACTN</name>
<dbReference type="AlphaFoldDB" id="A0A1H1WPL0"/>
<protein>
    <submittedName>
        <fullName evidence="2">Iron complex transport system substrate-binding protein</fullName>
    </submittedName>
</protein>
<evidence type="ECO:0000313" key="3">
    <source>
        <dbReference type="Proteomes" id="UP000199103"/>
    </source>
</evidence>
<dbReference type="InterPro" id="IPR051030">
    <property type="entry name" value="Vitamin_B12-ABC_binding"/>
</dbReference>
<dbReference type="PANTHER" id="PTHR42860:SF1">
    <property type="entry name" value="VITAMIN B12-BINDING PROTEIN"/>
    <property type="match status" value="1"/>
</dbReference>
<sequence length="300" mass="31582">MRIVSLLPSATEISYALGLDEQLVGVTFECNEPPRAREQKRIIVGGQDTSGMAPSAIDAAVRSRLAAGEDLYTLDAGALSDLDPELILTQDLCRVCAVPTEKVRDAAVALGCTAEVVTLDPHSLDEVLASIADVGAAAGVPDRAAVLCEELSARIAEVRTAVRGARRPRVAVIEWVDPPFGAGHWMPDMVAAAGGDPVACRPRSRSVPTNWSAIAAERPEIMIISPCGFDLAGAIEQGAGLVADSALMARFPDTEVWAIDGDGLMVRPGPRLIDGIESLAGIIHPGRCSRPPETAARRLR</sequence>
<dbReference type="PANTHER" id="PTHR42860">
    <property type="entry name" value="VITAMIN B12-BINDING PROTEIN"/>
    <property type="match status" value="1"/>
</dbReference>
<keyword evidence="3" id="KW-1185">Reference proteome</keyword>
<organism evidence="2 3">
    <name type="scientific">Microlunatus soli</name>
    <dbReference type="NCBI Taxonomy" id="630515"/>
    <lineage>
        <taxon>Bacteria</taxon>
        <taxon>Bacillati</taxon>
        <taxon>Actinomycetota</taxon>
        <taxon>Actinomycetes</taxon>
        <taxon>Propionibacteriales</taxon>
        <taxon>Propionibacteriaceae</taxon>
        <taxon>Microlunatus</taxon>
    </lineage>
</organism>
<proteinExistence type="predicted"/>
<dbReference type="SUPFAM" id="SSF53807">
    <property type="entry name" value="Helical backbone' metal receptor"/>
    <property type="match status" value="1"/>
</dbReference>